<proteinExistence type="predicted"/>
<dbReference type="RefSeq" id="XP_064700772.1">
    <property type="nucleotide sequence ID" value="XM_064853009.1"/>
</dbReference>
<dbReference type="AlphaFoldDB" id="A0AAV9MX05"/>
<evidence type="ECO:0000313" key="2">
    <source>
        <dbReference type="Proteomes" id="UP001358417"/>
    </source>
</evidence>
<dbReference type="GeneID" id="89977628"/>
<reference evidence="1 2" key="1">
    <citation type="submission" date="2023-08" db="EMBL/GenBank/DDBJ databases">
        <title>Black Yeasts Isolated from many extreme environments.</title>
        <authorList>
            <person name="Coleine C."/>
            <person name="Stajich J.E."/>
            <person name="Selbmann L."/>
        </authorList>
    </citation>
    <scope>NUCLEOTIDE SEQUENCE [LARGE SCALE GENOMIC DNA]</scope>
    <source>
        <strain evidence="1 2">CCFEE 5792</strain>
    </source>
</reference>
<keyword evidence="2" id="KW-1185">Reference proteome</keyword>
<evidence type="ECO:0000313" key="1">
    <source>
        <dbReference type="EMBL" id="KAK5045136.1"/>
    </source>
</evidence>
<organism evidence="1 2">
    <name type="scientific">Exophiala bonariae</name>
    <dbReference type="NCBI Taxonomy" id="1690606"/>
    <lineage>
        <taxon>Eukaryota</taxon>
        <taxon>Fungi</taxon>
        <taxon>Dikarya</taxon>
        <taxon>Ascomycota</taxon>
        <taxon>Pezizomycotina</taxon>
        <taxon>Eurotiomycetes</taxon>
        <taxon>Chaetothyriomycetidae</taxon>
        <taxon>Chaetothyriales</taxon>
        <taxon>Herpotrichiellaceae</taxon>
        <taxon>Exophiala</taxon>
    </lineage>
</organism>
<sequence length="183" mass="20859">MLQAPPLHVHLLQSESLVVLSGRVGTTTTYGLIDTIHTPETANEANPYEITPMMPHTFWPDPAATEDTTFLIKAHPSLDGMDARMDRLFFQSLLKYISDVAEKKERMDILQIMLIQHVSATAMVMFPGAWFLGPLRWWIPWKLQALGSTIAQWQGKKTLIQRYLSKEDWEEAQPRVDGRSKIA</sequence>
<dbReference type="EMBL" id="JAVRRD010000039">
    <property type="protein sequence ID" value="KAK5045136.1"/>
    <property type="molecule type" value="Genomic_DNA"/>
</dbReference>
<name>A0AAV9MX05_9EURO</name>
<dbReference type="Proteomes" id="UP001358417">
    <property type="component" value="Unassembled WGS sequence"/>
</dbReference>
<gene>
    <name evidence="1" type="ORF">LTR84_009469</name>
</gene>
<comment type="caution">
    <text evidence="1">The sequence shown here is derived from an EMBL/GenBank/DDBJ whole genome shotgun (WGS) entry which is preliminary data.</text>
</comment>
<accession>A0AAV9MX05</accession>
<protein>
    <submittedName>
        <fullName evidence="1">Uncharacterized protein</fullName>
    </submittedName>
</protein>